<dbReference type="InterPro" id="IPR004562">
    <property type="entry name" value="LipoylTrfase_LipoateP_Ligase"/>
</dbReference>
<evidence type="ECO:0000256" key="6">
    <source>
        <dbReference type="ARBA" id="ARBA00022840"/>
    </source>
</evidence>
<organism evidence="9 10">
    <name type="scientific">Plebeiibacterium marinum</name>
    <dbReference type="NCBI Taxonomy" id="2992111"/>
    <lineage>
        <taxon>Bacteria</taxon>
        <taxon>Pseudomonadati</taxon>
        <taxon>Bacteroidota</taxon>
        <taxon>Bacteroidia</taxon>
        <taxon>Marinilabiliales</taxon>
        <taxon>Marinilabiliaceae</taxon>
        <taxon>Plebeiibacterium</taxon>
    </lineage>
</organism>
<reference evidence="9" key="1">
    <citation type="submission" date="2022-10" db="EMBL/GenBank/DDBJ databases">
        <authorList>
            <person name="Yu W.X."/>
        </authorList>
    </citation>
    <scope>NUCLEOTIDE SEQUENCE</scope>
    <source>
        <strain evidence="9">D04</strain>
    </source>
</reference>
<dbReference type="EMBL" id="JAPDPI010000035">
    <property type="protein sequence ID" value="MCW3807006.1"/>
    <property type="molecule type" value="Genomic_DNA"/>
</dbReference>
<dbReference type="Gene3D" id="3.30.390.50">
    <property type="entry name" value="CO dehydrogenase flavoprotein, C-terminal domain"/>
    <property type="match status" value="1"/>
</dbReference>
<evidence type="ECO:0000256" key="5">
    <source>
        <dbReference type="ARBA" id="ARBA00022741"/>
    </source>
</evidence>
<evidence type="ECO:0000313" key="9">
    <source>
        <dbReference type="EMBL" id="MCW3807006.1"/>
    </source>
</evidence>
<comment type="pathway">
    <text evidence="1">Protein modification; protein lipoylation via exogenous pathway; protein N(6)-(lipoyl)lysine from lipoate: step 2/2.</text>
</comment>
<dbReference type="NCBIfam" id="TIGR00545">
    <property type="entry name" value="lipoyltrans"/>
    <property type="match status" value="1"/>
</dbReference>
<dbReference type="SUPFAM" id="SSF55681">
    <property type="entry name" value="Class II aaRS and biotin synthetases"/>
    <property type="match status" value="1"/>
</dbReference>
<comment type="pathway">
    <text evidence="2">Protein modification; protein lipoylation via exogenous pathway; protein N(6)-(lipoyl)lysine from lipoate: step 1/2.</text>
</comment>
<dbReference type="InterPro" id="IPR045864">
    <property type="entry name" value="aa-tRNA-synth_II/BPL/LPL"/>
</dbReference>
<dbReference type="FunFam" id="3.30.930.10:FF:000072">
    <property type="entry name" value="Lipoate--protein ligase"/>
    <property type="match status" value="1"/>
</dbReference>
<dbReference type="PANTHER" id="PTHR12561:SF3">
    <property type="entry name" value="LIPOYLTRANSFERASE 1, MITOCHONDRIAL"/>
    <property type="match status" value="1"/>
</dbReference>
<keyword evidence="4 9" id="KW-0436">Ligase</keyword>
<protein>
    <recommendedName>
        <fullName evidence="3">lipoate--protein ligase</fullName>
        <ecNumber evidence="3">6.3.1.20</ecNumber>
    </recommendedName>
</protein>
<evidence type="ECO:0000256" key="2">
    <source>
        <dbReference type="ARBA" id="ARBA00005124"/>
    </source>
</evidence>
<evidence type="ECO:0000256" key="4">
    <source>
        <dbReference type="ARBA" id="ARBA00022598"/>
    </source>
</evidence>
<evidence type="ECO:0000256" key="1">
    <source>
        <dbReference type="ARBA" id="ARBA00005085"/>
    </source>
</evidence>
<keyword evidence="6" id="KW-0067">ATP-binding</keyword>
<gene>
    <name evidence="9" type="ORF">OM074_15320</name>
</gene>
<name>A0AAE3MG74_9BACT</name>
<comment type="caution">
    <text evidence="9">The sequence shown here is derived from an EMBL/GenBank/DDBJ whole genome shotgun (WGS) entry which is preliminary data.</text>
</comment>
<keyword evidence="10" id="KW-1185">Reference proteome</keyword>
<proteinExistence type="predicted"/>
<dbReference type="Proteomes" id="UP001207408">
    <property type="component" value="Unassembled WGS sequence"/>
</dbReference>
<comment type="catalytic activity">
    <reaction evidence="7">
        <text>L-lysyl-[lipoyl-carrier protein] + (R)-lipoate + ATP = N(6)-[(R)-lipoyl]-L-lysyl-[lipoyl-carrier protein] + AMP + diphosphate + H(+)</text>
        <dbReference type="Rhea" id="RHEA:49288"/>
        <dbReference type="Rhea" id="RHEA-COMP:10500"/>
        <dbReference type="Rhea" id="RHEA-COMP:10502"/>
        <dbReference type="ChEBI" id="CHEBI:15378"/>
        <dbReference type="ChEBI" id="CHEBI:29969"/>
        <dbReference type="ChEBI" id="CHEBI:30616"/>
        <dbReference type="ChEBI" id="CHEBI:33019"/>
        <dbReference type="ChEBI" id="CHEBI:83088"/>
        <dbReference type="ChEBI" id="CHEBI:83099"/>
        <dbReference type="ChEBI" id="CHEBI:456215"/>
        <dbReference type="EC" id="6.3.1.20"/>
    </reaction>
</comment>
<keyword evidence="5" id="KW-0547">Nucleotide-binding</keyword>
<dbReference type="Gene3D" id="3.30.930.10">
    <property type="entry name" value="Bira Bifunctional Protein, Domain 2"/>
    <property type="match status" value="1"/>
</dbReference>
<evidence type="ECO:0000259" key="8">
    <source>
        <dbReference type="PROSITE" id="PS51733"/>
    </source>
</evidence>
<dbReference type="GO" id="GO:0009249">
    <property type="term" value="P:protein lipoylation"/>
    <property type="evidence" value="ECO:0007669"/>
    <property type="project" value="InterPro"/>
</dbReference>
<evidence type="ECO:0000313" key="10">
    <source>
        <dbReference type="Proteomes" id="UP001207408"/>
    </source>
</evidence>
<evidence type="ECO:0000256" key="7">
    <source>
        <dbReference type="ARBA" id="ARBA00048037"/>
    </source>
</evidence>
<dbReference type="GO" id="GO:0017118">
    <property type="term" value="F:lipoyltransferase activity"/>
    <property type="evidence" value="ECO:0007669"/>
    <property type="project" value="TreeGrafter"/>
</dbReference>
<sequence>MPDKLYMNMRIILSKNNDPYINIATEEYLLKNFEEDIFFLYRNTQSIIVGKHQNTLAELNYSFVNKEEIPVIRRLSGGGTVFHDLGNLNFCFITKGEKGELVNFKKFISPIVDFLQSLNIDASIGGRNDILINGCKISGNASHVFKSRVMHHGTLLYKSELSSLTQALKSDPLKFKDKAVKSVRSKVTNIHEHITDKKEINAFTDELYKYIHTNYQGKPYELNKDDYSVINLLVNKKYNTWEWNYGYSPKYILKKRIKSKTGKRFEFILNVQKGLINEVEIKSNSIKKIWLNKLQEELKNKFHDKKSLQISLSVLFEENPELDLEEFLQAIF</sequence>
<dbReference type="AlphaFoldDB" id="A0AAE3MG74"/>
<dbReference type="GO" id="GO:0005524">
    <property type="term" value="F:ATP binding"/>
    <property type="evidence" value="ECO:0007669"/>
    <property type="project" value="UniProtKB-KW"/>
</dbReference>
<dbReference type="SUPFAM" id="SSF82649">
    <property type="entry name" value="SufE/NifU"/>
    <property type="match status" value="1"/>
</dbReference>
<dbReference type="GO" id="GO:0016979">
    <property type="term" value="F:lipoate-protein ligase activity"/>
    <property type="evidence" value="ECO:0007669"/>
    <property type="project" value="UniProtKB-EC"/>
</dbReference>
<dbReference type="RefSeq" id="WP_301200993.1">
    <property type="nucleotide sequence ID" value="NZ_JAPDPI010000035.1"/>
</dbReference>
<dbReference type="Pfam" id="PF10437">
    <property type="entry name" value="Lip_prot_lig_C"/>
    <property type="match status" value="1"/>
</dbReference>
<dbReference type="GO" id="GO:0005737">
    <property type="term" value="C:cytoplasm"/>
    <property type="evidence" value="ECO:0007669"/>
    <property type="project" value="TreeGrafter"/>
</dbReference>
<dbReference type="PROSITE" id="PS51733">
    <property type="entry name" value="BPL_LPL_CATALYTIC"/>
    <property type="match status" value="1"/>
</dbReference>
<dbReference type="PANTHER" id="PTHR12561">
    <property type="entry name" value="LIPOATE-PROTEIN LIGASE"/>
    <property type="match status" value="1"/>
</dbReference>
<dbReference type="CDD" id="cd16443">
    <property type="entry name" value="LplA"/>
    <property type="match status" value="1"/>
</dbReference>
<accession>A0AAE3MG74</accession>
<dbReference type="InterPro" id="IPR004143">
    <property type="entry name" value="BPL_LPL_catalytic"/>
</dbReference>
<dbReference type="InterPro" id="IPR019491">
    <property type="entry name" value="Lipoate_protein_ligase_C"/>
</dbReference>
<dbReference type="EC" id="6.3.1.20" evidence="3"/>
<dbReference type="Pfam" id="PF21948">
    <property type="entry name" value="LplA-B_cat"/>
    <property type="match status" value="1"/>
</dbReference>
<feature type="domain" description="BPL/LPL catalytic" evidence="8">
    <location>
        <begin position="32"/>
        <end position="215"/>
    </location>
</feature>
<evidence type="ECO:0000256" key="3">
    <source>
        <dbReference type="ARBA" id="ARBA00012367"/>
    </source>
</evidence>